<reference evidence="1 2" key="1">
    <citation type="journal article" date="2018" name="Science">
        <title>The opium poppy genome and morphinan production.</title>
        <authorList>
            <person name="Guo L."/>
            <person name="Winzer T."/>
            <person name="Yang X."/>
            <person name="Li Y."/>
            <person name="Ning Z."/>
            <person name="He Z."/>
            <person name="Teodor R."/>
            <person name="Lu Y."/>
            <person name="Bowser T.A."/>
            <person name="Graham I.A."/>
            <person name="Ye K."/>
        </authorList>
    </citation>
    <scope>NUCLEOTIDE SEQUENCE [LARGE SCALE GENOMIC DNA]</scope>
    <source>
        <strain evidence="2">cv. HN1</strain>
        <tissue evidence="1">Leaves</tissue>
    </source>
</reference>
<organism evidence="1 2">
    <name type="scientific">Papaver somniferum</name>
    <name type="common">Opium poppy</name>
    <dbReference type="NCBI Taxonomy" id="3469"/>
    <lineage>
        <taxon>Eukaryota</taxon>
        <taxon>Viridiplantae</taxon>
        <taxon>Streptophyta</taxon>
        <taxon>Embryophyta</taxon>
        <taxon>Tracheophyta</taxon>
        <taxon>Spermatophyta</taxon>
        <taxon>Magnoliopsida</taxon>
        <taxon>Ranunculales</taxon>
        <taxon>Papaveraceae</taxon>
        <taxon>Papaveroideae</taxon>
        <taxon>Papaver</taxon>
    </lineage>
</organism>
<dbReference type="GO" id="GO:0009451">
    <property type="term" value="P:RNA modification"/>
    <property type="evidence" value="ECO:0007669"/>
    <property type="project" value="InterPro"/>
</dbReference>
<protein>
    <recommendedName>
        <fullName evidence="3">Pentatricopeptide repeat-containing protein</fullName>
    </recommendedName>
</protein>
<dbReference type="InterPro" id="IPR046960">
    <property type="entry name" value="PPR_At4g14850-like_plant"/>
</dbReference>
<name>A0A4Y7KLY6_PAPSO</name>
<dbReference type="AlphaFoldDB" id="A0A4Y7KLY6"/>
<dbReference type="InterPro" id="IPR011990">
    <property type="entry name" value="TPR-like_helical_dom_sf"/>
</dbReference>
<dbReference type="Gramene" id="RZC72885">
    <property type="protein sequence ID" value="RZC72885"/>
    <property type="gene ID" value="C5167_048363"/>
</dbReference>
<dbReference type="Gene3D" id="1.25.40.10">
    <property type="entry name" value="Tetratricopeptide repeat domain"/>
    <property type="match status" value="1"/>
</dbReference>
<dbReference type="PANTHER" id="PTHR47926">
    <property type="entry name" value="PENTATRICOPEPTIDE REPEAT-CONTAINING PROTEIN"/>
    <property type="match status" value="1"/>
</dbReference>
<dbReference type="EMBL" id="CM010722">
    <property type="protein sequence ID" value="RZC72885.1"/>
    <property type="molecule type" value="Genomic_DNA"/>
</dbReference>
<keyword evidence="2" id="KW-1185">Reference proteome</keyword>
<evidence type="ECO:0000313" key="1">
    <source>
        <dbReference type="EMBL" id="RZC72885.1"/>
    </source>
</evidence>
<evidence type="ECO:0000313" key="2">
    <source>
        <dbReference type="Proteomes" id="UP000316621"/>
    </source>
</evidence>
<gene>
    <name evidence="1" type="ORF">C5167_048363</name>
</gene>
<evidence type="ECO:0008006" key="3">
    <source>
        <dbReference type="Google" id="ProtNLM"/>
    </source>
</evidence>
<accession>A0A4Y7KLY6</accession>
<proteinExistence type="predicted"/>
<dbReference type="Proteomes" id="UP000316621">
    <property type="component" value="Chromosome 8"/>
</dbReference>
<dbReference type="PROSITE" id="PS51257">
    <property type="entry name" value="PROKAR_LIPOPROTEIN"/>
    <property type="match status" value="1"/>
</dbReference>
<dbReference type="GO" id="GO:0003723">
    <property type="term" value="F:RNA binding"/>
    <property type="evidence" value="ECO:0007669"/>
    <property type="project" value="InterPro"/>
</dbReference>
<sequence length="131" mass="14273">MRGAGVCCNQNSFATVISSCGTLDDDFLGRQVLAHVMDSGFGSNVSVAIALIHTFGNCGDVKNADCVFHRMPERDTICILSEWAFSVDNLRWGMESMGFDFMALDDGAPSVQNGHHRNALELPIELCRTSK</sequence>